<evidence type="ECO:0000256" key="6">
    <source>
        <dbReference type="ARBA" id="ARBA00022989"/>
    </source>
</evidence>
<accession>A0A9F5MXB9</accession>
<feature type="transmembrane region" description="Helical" evidence="8">
    <location>
        <begin position="82"/>
        <end position="109"/>
    </location>
</feature>
<comment type="function">
    <text evidence="8">Claudins function as major constituents of the tight junction complexes that regulate the permeability of epithelia.</text>
</comment>
<keyword evidence="4 8" id="KW-0812">Transmembrane</keyword>
<reference evidence="10" key="1">
    <citation type="submission" date="2025-08" db="UniProtKB">
        <authorList>
            <consortium name="RefSeq"/>
        </authorList>
    </citation>
    <scope>IDENTIFICATION</scope>
    <source>
        <tissue evidence="10">Liver</tissue>
    </source>
</reference>
<evidence type="ECO:0000256" key="5">
    <source>
        <dbReference type="ARBA" id="ARBA00022949"/>
    </source>
</evidence>
<sequence>MHIFLIFSTMSLVLELTGFIFTLGGWVIIGTTLSNSYWKVSTVLGNVITTSTLYENLWHSCAEESTGISNCKAFNSLLALPAFIQACRALMITSLVLGMGGTLLALLGLKCTELGSSDERKARLSIMSGMIFVLAGLSSMVALSWYAANITAEFFDPLYAGTKYELGYALYLGWAGSLLSIAGGILLTCSSCKGNQRDHGYHYAASATVDEPQIYIKQAKTVTSAKDYV</sequence>
<dbReference type="Gene3D" id="1.20.140.150">
    <property type="match status" value="1"/>
</dbReference>
<keyword evidence="7 8" id="KW-0472">Membrane</keyword>
<proteinExistence type="inferred from homology"/>
<gene>
    <name evidence="10" type="primary">LOC103056609</name>
</gene>
<dbReference type="FunFam" id="1.20.140.150:FF:000001">
    <property type="entry name" value="Claudin"/>
    <property type="match status" value="1"/>
</dbReference>
<comment type="similarity">
    <text evidence="1 8">Belongs to the claudin family.</text>
</comment>
<keyword evidence="3 8" id="KW-1003">Cell membrane</keyword>
<dbReference type="RefSeq" id="XP_025020228.1">
    <property type="nucleotide sequence ID" value="XM_025164460.1"/>
</dbReference>
<dbReference type="OrthoDB" id="9933182at2759"/>
<dbReference type="PRINTS" id="PR01077">
    <property type="entry name" value="CLAUDIN"/>
</dbReference>
<dbReference type="GO" id="GO:0005198">
    <property type="term" value="F:structural molecule activity"/>
    <property type="evidence" value="ECO:0007669"/>
    <property type="project" value="InterPro"/>
</dbReference>
<dbReference type="InterPro" id="IPR006187">
    <property type="entry name" value="Claudin"/>
</dbReference>
<protein>
    <recommendedName>
        <fullName evidence="8">Claudin</fullName>
    </recommendedName>
</protein>
<name>A0A9F5MXB9_PYTBI</name>
<evidence type="ECO:0000313" key="10">
    <source>
        <dbReference type="RefSeq" id="XP_025020228.1"/>
    </source>
</evidence>
<dbReference type="GO" id="GO:0005923">
    <property type="term" value="C:bicellular tight junction"/>
    <property type="evidence" value="ECO:0007669"/>
    <property type="project" value="UniProtKB-SubCell"/>
</dbReference>
<dbReference type="InterPro" id="IPR004031">
    <property type="entry name" value="PMP22/EMP/MP20/Claudin"/>
</dbReference>
<dbReference type="PANTHER" id="PTHR12002">
    <property type="entry name" value="CLAUDIN"/>
    <property type="match status" value="1"/>
</dbReference>
<organism evidence="9 10">
    <name type="scientific">Python bivittatus</name>
    <name type="common">Burmese python</name>
    <name type="synonym">Python molurus bivittatus</name>
    <dbReference type="NCBI Taxonomy" id="176946"/>
    <lineage>
        <taxon>Eukaryota</taxon>
        <taxon>Metazoa</taxon>
        <taxon>Chordata</taxon>
        <taxon>Craniata</taxon>
        <taxon>Vertebrata</taxon>
        <taxon>Euteleostomi</taxon>
        <taxon>Lepidosauria</taxon>
        <taxon>Squamata</taxon>
        <taxon>Bifurcata</taxon>
        <taxon>Unidentata</taxon>
        <taxon>Episquamata</taxon>
        <taxon>Toxicofera</taxon>
        <taxon>Serpentes</taxon>
        <taxon>Henophidia</taxon>
        <taxon>Pythonidae</taxon>
        <taxon>Python</taxon>
    </lineage>
</organism>
<dbReference type="InterPro" id="IPR017974">
    <property type="entry name" value="Claudin_CS"/>
</dbReference>
<feature type="transmembrane region" description="Helical" evidence="8">
    <location>
        <begin position="12"/>
        <end position="29"/>
    </location>
</feature>
<keyword evidence="9" id="KW-1185">Reference proteome</keyword>
<keyword evidence="5 8" id="KW-0965">Cell junction</keyword>
<evidence type="ECO:0000256" key="3">
    <source>
        <dbReference type="ARBA" id="ARBA00022475"/>
    </source>
</evidence>
<dbReference type="GeneID" id="103056609"/>
<dbReference type="GO" id="GO:0005886">
    <property type="term" value="C:plasma membrane"/>
    <property type="evidence" value="ECO:0007669"/>
    <property type="project" value="UniProtKB-SubCell"/>
</dbReference>
<evidence type="ECO:0000256" key="2">
    <source>
        <dbReference type="ARBA" id="ARBA00022427"/>
    </source>
</evidence>
<comment type="subcellular location">
    <subcellularLocation>
        <location evidence="8">Cell junction</location>
        <location evidence="8">Tight junction</location>
    </subcellularLocation>
    <subcellularLocation>
        <location evidence="8">Cell membrane</location>
        <topology evidence="8">Multi-pass membrane protein</topology>
    </subcellularLocation>
</comment>
<evidence type="ECO:0000313" key="9">
    <source>
        <dbReference type="Proteomes" id="UP000695026"/>
    </source>
</evidence>
<evidence type="ECO:0000256" key="1">
    <source>
        <dbReference type="ARBA" id="ARBA00008295"/>
    </source>
</evidence>
<dbReference type="KEGG" id="pbi:103056609"/>
<dbReference type="Pfam" id="PF00822">
    <property type="entry name" value="PMP22_Claudin"/>
    <property type="match status" value="1"/>
</dbReference>
<dbReference type="Proteomes" id="UP000695026">
    <property type="component" value="Unplaced"/>
</dbReference>
<keyword evidence="6 8" id="KW-1133">Transmembrane helix</keyword>
<keyword evidence="2 8" id="KW-0796">Tight junction</keyword>
<feature type="transmembrane region" description="Helical" evidence="8">
    <location>
        <begin position="130"/>
        <end position="148"/>
    </location>
</feature>
<dbReference type="AlphaFoldDB" id="A0A9F5MXB9"/>
<evidence type="ECO:0000256" key="8">
    <source>
        <dbReference type="RuleBase" id="RU060637"/>
    </source>
</evidence>
<evidence type="ECO:0000256" key="7">
    <source>
        <dbReference type="ARBA" id="ARBA00023136"/>
    </source>
</evidence>
<dbReference type="PROSITE" id="PS01346">
    <property type="entry name" value="CLAUDIN"/>
    <property type="match status" value="1"/>
</dbReference>
<feature type="transmembrane region" description="Helical" evidence="8">
    <location>
        <begin position="168"/>
        <end position="189"/>
    </location>
</feature>
<evidence type="ECO:0000256" key="4">
    <source>
        <dbReference type="ARBA" id="ARBA00022692"/>
    </source>
</evidence>